<dbReference type="Pfam" id="PF12867">
    <property type="entry name" value="DinB_2"/>
    <property type="match status" value="1"/>
</dbReference>
<dbReference type="InterPro" id="IPR024775">
    <property type="entry name" value="DinB-like"/>
</dbReference>
<name>A0A369QSJ6_9BACT</name>
<dbReference type="EMBL" id="QASA01000001">
    <property type="protein sequence ID" value="RDC66306.1"/>
    <property type="molecule type" value="Genomic_DNA"/>
</dbReference>
<organism evidence="2 3">
    <name type="scientific">Adhaeribacter pallidiroseus</name>
    <dbReference type="NCBI Taxonomy" id="2072847"/>
    <lineage>
        <taxon>Bacteria</taxon>
        <taxon>Pseudomonadati</taxon>
        <taxon>Bacteroidota</taxon>
        <taxon>Cytophagia</taxon>
        <taxon>Cytophagales</taxon>
        <taxon>Hymenobacteraceae</taxon>
        <taxon>Adhaeribacter</taxon>
    </lineage>
</organism>
<dbReference type="Proteomes" id="UP000253919">
    <property type="component" value="Unassembled WGS sequence"/>
</dbReference>
<gene>
    <name evidence="2" type="ORF">AHMF7616_04937</name>
</gene>
<dbReference type="InterPro" id="IPR034660">
    <property type="entry name" value="DinB/YfiT-like"/>
</dbReference>
<evidence type="ECO:0000313" key="2">
    <source>
        <dbReference type="EMBL" id="RDC66306.1"/>
    </source>
</evidence>
<sequence length="163" mass="18670">MKTRINELLISYREIYRGPNWIEVSLQPVLADVDSTLAFTDPPGNRNSIAKIVCHLVFIRQYLIKKLQGDLSTVIDQDKSFNTAAYGSHPETAWQNLQEELARTFQEITDLLPAAEPALLEKQVLPRDYSFDYLIAGIIQHEAYHTGQLEFLKKQLQQLALNK</sequence>
<proteinExistence type="predicted"/>
<evidence type="ECO:0000313" key="3">
    <source>
        <dbReference type="Proteomes" id="UP000253919"/>
    </source>
</evidence>
<keyword evidence="3" id="KW-1185">Reference proteome</keyword>
<protein>
    <recommendedName>
        <fullName evidence="1">DinB-like domain-containing protein</fullName>
    </recommendedName>
</protein>
<dbReference type="RefSeq" id="WP_115375189.1">
    <property type="nucleotide sequence ID" value="NZ_QASA01000001.1"/>
</dbReference>
<evidence type="ECO:0000259" key="1">
    <source>
        <dbReference type="Pfam" id="PF12867"/>
    </source>
</evidence>
<reference evidence="2 3" key="1">
    <citation type="submission" date="2018-04" db="EMBL/GenBank/DDBJ databases">
        <title>Adhaeribacter sp. HMF7616 genome sequencing and assembly.</title>
        <authorList>
            <person name="Kang H."/>
            <person name="Kang J."/>
            <person name="Cha I."/>
            <person name="Kim H."/>
            <person name="Joh K."/>
        </authorList>
    </citation>
    <scope>NUCLEOTIDE SEQUENCE [LARGE SCALE GENOMIC DNA]</scope>
    <source>
        <strain evidence="2 3">HMF7616</strain>
    </source>
</reference>
<comment type="caution">
    <text evidence="2">The sequence shown here is derived from an EMBL/GenBank/DDBJ whole genome shotgun (WGS) entry which is preliminary data.</text>
</comment>
<dbReference type="OrthoDB" id="9814103at2"/>
<dbReference type="Gene3D" id="1.20.120.450">
    <property type="entry name" value="dinb family like domain"/>
    <property type="match status" value="1"/>
</dbReference>
<dbReference type="SUPFAM" id="SSF109854">
    <property type="entry name" value="DinB/YfiT-like putative metalloenzymes"/>
    <property type="match status" value="1"/>
</dbReference>
<accession>A0A369QSJ6</accession>
<feature type="domain" description="DinB-like" evidence="1">
    <location>
        <begin position="27"/>
        <end position="149"/>
    </location>
</feature>
<dbReference type="AlphaFoldDB" id="A0A369QSJ6"/>